<organism evidence="4 5">
    <name type="scientific">Arachidicoccus rhizosphaerae</name>
    <dbReference type="NCBI Taxonomy" id="551991"/>
    <lineage>
        <taxon>Bacteria</taxon>
        <taxon>Pseudomonadati</taxon>
        <taxon>Bacteroidota</taxon>
        <taxon>Chitinophagia</taxon>
        <taxon>Chitinophagales</taxon>
        <taxon>Chitinophagaceae</taxon>
        <taxon>Arachidicoccus</taxon>
    </lineage>
</organism>
<dbReference type="RefSeq" id="WP_091398406.1">
    <property type="nucleotide sequence ID" value="NZ_FNQY01000012.1"/>
</dbReference>
<feature type="domain" description="TonB C-terminal" evidence="3">
    <location>
        <begin position="216"/>
        <end position="279"/>
    </location>
</feature>
<gene>
    <name evidence="4" type="ORF">SAMN05192529_112102</name>
</gene>
<feature type="region of interest" description="Disordered" evidence="1">
    <location>
        <begin position="75"/>
        <end position="103"/>
    </location>
</feature>
<feature type="transmembrane region" description="Helical" evidence="2">
    <location>
        <begin position="36"/>
        <end position="56"/>
    </location>
</feature>
<proteinExistence type="predicted"/>
<evidence type="ECO:0000256" key="2">
    <source>
        <dbReference type="SAM" id="Phobius"/>
    </source>
</evidence>
<keyword evidence="2" id="KW-1133">Transmembrane helix</keyword>
<evidence type="ECO:0000313" key="4">
    <source>
        <dbReference type="EMBL" id="SEA28505.1"/>
    </source>
</evidence>
<dbReference type="AlphaFoldDB" id="A0A1H3ZXX5"/>
<keyword evidence="2" id="KW-0472">Membrane</keyword>
<dbReference type="Gene3D" id="3.30.1150.10">
    <property type="match status" value="1"/>
</dbReference>
<dbReference type="OrthoDB" id="1039448at2"/>
<evidence type="ECO:0000259" key="3">
    <source>
        <dbReference type="Pfam" id="PF03544"/>
    </source>
</evidence>
<reference evidence="4 5" key="1">
    <citation type="submission" date="2016-10" db="EMBL/GenBank/DDBJ databases">
        <authorList>
            <person name="de Groot N.N."/>
        </authorList>
    </citation>
    <scope>NUCLEOTIDE SEQUENCE [LARGE SCALE GENOMIC DNA]</scope>
    <source>
        <strain evidence="4 5">Vu-144</strain>
    </source>
</reference>
<evidence type="ECO:0000313" key="5">
    <source>
        <dbReference type="Proteomes" id="UP000199041"/>
    </source>
</evidence>
<keyword evidence="2" id="KW-0812">Transmembrane</keyword>
<feature type="compositionally biased region" description="Gly residues" evidence="1">
    <location>
        <begin position="154"/>
        <end position="169"/>
    </location>
</feature>
<dbReference type="GO" id="GO:0055085">
    <property type="term" value="P:transmembrane transport"/>
    <property type="evidence" value="ECO:0007669"/>
    <property type="project" value="InterPro"/>
</dbReference>
<evidence type="ECO:0000256" key="1">
    <source>
        <dbReference type="SAM" id="MobiDB-lite"/>
    </source>
</evidence>
<protein>
    <submittedName>
        <fullName evidence="4">Outer membrane transport energization protein TonB</fullName>
    </submittedName>
</protein>
<feature type="compositionally biased region" description="Basic and acidic residues" evidence="1">
    <location>
        <begin position="116"/>
        <end position="130"/>
    </location>
</feature>
<dbReference type="Proteomes" id="UP000199041">
    <property type="component" value="Unassembled WGS sequence"/>
</dbReference>
<keyword evidence="5" id="KW-1185">Reference proteome</keyword>
<accession>A0A1H3ZXX5</accession>
<dbReference type="SUPFAM" id="SSF74653">
    <property type="entry name" value="TolA/TonB C-terminal domain"/>
    <property type="match status" value="1"/>
</dbReference>
<dbReference type="Pfam" id="PF03544">
    <property type="entry name" value="TonB_C"/>
    <property type="match status" value="1"/>
</dbReference>
<feature type="region of interest" description="Disordered" evidence="1">
    <location>
        <begin position="116"/>
        <end position="173"/>
    </location>
</feature>
<sequence>MDANKILSSSALDILFDGRNKEYGAYDLRSTYSKRIRIALIGTLALVVLFVAAMLIKPKKDDAAVKKYEVQDVKIEKLNQPPPPKKAPPPPPPPKAEPPKIEMKQFTVPKVVKDELVKPDEKPPKQDEKITVGPVTQHGLKMDGALAAPPEVKGIGGTGKGPGAGGSGDGDYNKEFTSVQVEAKYPGGPEAWKKYLERNLRQQTPVDNGAPPGTYTVVVSFLVAKDGTTSEVKAISAPDPDYGTSAEAVRVIERSGKWNPAIQNGRSVIYREKQKIIFQVAE</sequence>
<dbReference type="STRING" id="551991.SAMN05192529_112102"/>
<name>A0A1H3ZXX5_9BACT</name>
<dbReference type="EMBL" id="FNQY01000012">
    <property type="protein sequence ID" value="SEA28505.1"/>
    <property type="molecule type" value="Genomic_DNA"/>
</dbReference>
<dbReference type="InterPro" id="IPR037682">
    <property type="entry name" value="TonB_C"/>
</dbReference>
<feature type="compositionally biased region" description="Pro residues" evidence="1">
    <location>
        <begin position="80"/>
        <end position="96"/>
    </location>
</feature>